<accession>I3Y5K5</accession>
<dbReference type="RefSeq" id="WP_014776781.1">
    <property type="nucleotide sequence ID" value="NC_018012.1"/>
</dbReference>
<dbReference type="Proteomes" id="UP000006062">
    <property type="component" value="Chromosome"/>
</dbReference>
<organism evidence="2 3">
    <name type="scientific">Thiocystis violascens (strain ATCC 17096 / DSM 198 / 6111)</name>
    <name type="common">Chromatium violascens</name>
    <dbReference type="NCBI Taxonomy" id="765911"/>
    <lineage>
        <taxon>Bacteria</taxon>
        <taxon>Pseudomonadati</taxon>
        <taxon>Pseudomonadota</taxon>
        <taxon>Gammaproteobacteria</taxon>
        <taxon>Chromatiales</taxon>
        <taxon>Chromatiaceae</taxon>
        <taxon>Thiocystis</taxon>
    </lineage>
</organism>
<keyword evidence="3" id="KW-1185">Reference proteome</keyword>
<dbReference type="HOGENOM" id="CLU_2940413_0_0_6"/>
<proteinExistence type="predicted"/>
<gene>
    <name evidence="2" type="ordered locus">Thivi_0203</name>
</gene>
<evidence type="ECO:0000256" key="1">
    <source>
        <dbReference type="SAM" id="Phobius"/>
    </source>
</evidence>
<keyword evidence="1" id="KW-0812">Transmembrane</keyword>
<reference evidence="2 3" key="1">
    <citation type="submission" date="2012-06" db="EMBL/GenBank/DDBJ databases">
        <title>Complete sequence of Thiocystis violascens DSM 198.</title>
        <authorList>
            <consortium name="US DOE Joint Genome Institute"/>
            <person name="Lucas S."/>
            <person name="Han J."/>
            <person name="Lapidus A."/>
            <person name="Cheng J.-F."/>
            <person name="Goodwin L."/>
            <person name="Pitluck S."/>
            <person name="Peters L."/>
            <person name="Ovchinnikova G."/>
            <person name="Teshima H."/>
            <person name="Detter J.C."/>
            <person name="Han C."/>
            <person name="Tapia R."/>
            <person name="Land M."/>
            <person name="Hauser L."/>
            <person name="Kyrpides N."/>
            <person name="Ivanova N."/>
            <person name="Pagani I."/>
            <person name="Vogl K."/>
            <person name="Liu Z."/>
            <person name="Frigaard N.-U."/>
            <person name="Bryant D."/>
            <person name="Woyke T."/>
        </authorList>
    </citation>
    <scope>NUCLEOTIDE SEQUENCE [LARGE SCALE GENOMIC DNA]</scope>
    <source>
        <strain evidence="3">ATCC 17096 / DSM 198 / 6111</strain>
    </source>
</reference>
<sequence length="60" mass="6677">MACLKFNREQPVGFFRCRAVEPLGNALWIAGPYAIMGLMHVFWLVNVVSGQERGDGGRLP</sequence>
<dbReference type="AlphaFoldDB" id="I3Y5K5"/>
<keyword evidence="1" id="KW-0472">Membrane</keyword>
<evidence type="ECO:0000313" key="2">
    <source>
        <dbReference type="EMBL" id="AFL72273.1"/>
    </source>
</evidence>
<dbReference type="EMBL" id="CP003154">
    <property type="protein sequence ID" value="AFL72273.1"/>
    <property type="molecule type" value="Genomic_DNA"/>
</dbReference>
<protein>
    <submittedName>
        <fullName evidence="2">Uncharacterized protein</fullName>
    </submittedName>
</protein>
<feature type="transmembrane region" description="Helical" evidence="1">
    <location>
        <begin position="26"/>
        <end position="48"/>
    </location>
</feature>
<dbReference type="KEGG" id="tvi:Thivi_0203"/>
<dbReference type="STRING" id="765911.Thivi_0203"/>
<name>I3Y5K5_THIV6</name>
<keyword evidence="1" id="KW-1133">Transmembrane helix</keyword>
<evidence type="ECO:0000313" key="3">
    <source>
        <dbReference type="Proteomes" id="UP000006062"/>
    </source>
</evidence>